<feature type="compositionally biased region" description="Low complexity" evidence="1">
    <location>
        <begin position="1"/>
        <end position="10"/>
    </location>
</feature>
<comment type="caution">
    <text evidence="2">The sequence shown here is derived from an EMBL/GenBank/DDBJ whole genome shotgun (WGS) entry which is preliminary data.</text>
</comment>
<evidence type="ECO:0000313" key="2">
    <source>
        <dbReference type="EMBL" id="KAB8198393.1"/>
    </source>
</evidence>
<accession>A0A508B577</accession>
<feature type="region of interest" description="Disordered" evidence="1">
    <location>
        <begin position="1"/>
        <end position="76"/>
    </location>
</feature>
<evidence type="ECO:0000256" key="1">
    <source>
        <dbReference type="SAM" id="MobiDB-lite"/>
    </source>
</evidence>
<feature type="compositionally biased region" description="Basic and acidic residues" evidence="1">
    <location>
        <begin position="58"/>
        <end position="76"/>
    </location>
</feature>
<organism evidence="2 3">
    <name type="scientific">Marilutibacter maris</name>
    <dbReference type="NCBI Taxonomy" id="1605891"/>
    <lineage>
        <taxon>Bacteria</taxon>
        <taxon>Pseudomonadati</taxon>
        <taxon>Pseudomonadota</taxon>
        <taxon>Gammaproteobacteria</taxon>
        <taxon>Lysobacterales</taxon>
        <taxon>Lysobacteraceae</taxon>
        <taxon>Marilutibacter</taxon>
    </lineage>
</organism>
<dbReference type="AlphaFoldDB" id="A0A508B577"/>
<reference evidence="2 3" key="1">
    <citation type="submission" date="2019-10" db="EMBL/GenBank/DDBJ databases">
        <title>Lysobacter alkalisoli sp. nov., isolated from saline-alkaline soil.</title>
        <authorList>
            <person name="Sun J.-Q."/>
        </authorList>
    </citation>
    <scope>NUCLEOTIDE SEQUENCE [LARGE SCALE GENOMIC DNA]</scope>
    <source>
        <strain evidence="2 3">KCTC 42381</strain>
    </source>
</reference>
<proteinExistence type="predicted"/>
<protein>
    <submittedName>
        <fullName evidence="2">Uncharacterized protein</fullName>
    </submittedName>
</protein>
<dbReference type="Proteomes" id="UP000320431">
    <property type="component" value="Unassembled WGS sequence"/>
</dbReference>
<dbReference type="EMBL" id="VICD02000025">
    <property type="protein sequence ID" value="KAB8198393.1"/>
    <property type="molecule type" value="Genomic_DNA"/>
</dbReference>
<sequence length="76" mass="8252">MDAQAAPAAAVGRDVAHRAWGQAAARPRNGKNPADEILAAAGEDVESRLQGSSDLETEGERWEMSRLSLKPERRIR</sequence>
<evidence type="ECO:0000313" key="3">
    <source>
        <dbReference type="Proteomes" id="UP000320431"/>
    </source>
</evidence>
<gene>
    <name evidence="2" type="ORF">FKV24_002355</name>
</gene>
<name>A0A508B577_9GAMM</name>